<sequence length="579" mass="68081">MKEPWWKRAVVYQIYPKSFKDTNGDGFGDLPGIIEKLDYLKKLCVDVIWLTPIYKSPGRDNGYDISDYFNIDERYGTFKDFKKLLAEAHSRDMKVIMDIVVNHTSTDHEWFKSARSSKNSPFRDFYIWRDPADGSEPNNWQSKFGGPAWAFNEKTGQYYLHLFDVSQADLNWENKAVREKVYDMMCYWLNHGVDGFRLDVINLISKDQRFPNDDGNDGFGDGRKFYTDGPRIHEFLHEMNKKVFSDNHLMTVGEMSSTAVEECIKYTNPDRQELDMVFNFHHLKVDYPNGEKWAEADFDFLALKRILSDWQMKMHEGGGWNALFWCNHDQPRIVSRFGDAGKYWKESAKMLATALHMLQGTPYIYQGEEIGMTDPNFSSIESYRDVESLNMYKILQQQGMSEEEIINILKQKSRDNSRTPMQWNDKENAGFSIGKPWIDPASNYHDINVKSSLADQDSIFYHYQRLIKLRKKHDIITYGDYQLLYPDHPQVYAYLRQWNDELLLVINNFYKEETIFEKPENIMLNEHHSDILISNYPDSPKMNQQIKLRPYESIVYLVKNVCPGATVRKTPASKLEFKH</sequence>
<dbReference type="Pfam" id="PF00128">
    <property type="entry name" value="Alpha-amylase"/>
    <property type="match status" value="1"/>
</dbReference>
<dbReference type="NCBIfam" id="NF008183">
    <property type="entry name" value="PRK10933.1"/>
    <property type="match status" value="1"/>
</dbReference>
<dbReference type="RefSeq" id="WP_380967935.1">
    <property type="nucleotide sequence ID" value="NZ_JBHTCO010000020.1"/>
</dbReference>
<dbReference type="Proteomes" id="UP001596505">
    <property type="component" value="Unassembled WGS sequence"/>
</dbReference>
<evidence type="ECO:0000256" key="1">
    <source>
        <dbReference type="ARBA" id="ARBA00008061"/>
    </source>
</evidence>
<protein>
    <recommendedName>
        <fullName evidence="4">Alpha,alpha-phosphotrehalase</fullName>
        <ecNumber evidence="4">3.2.1.93</ecNumber>
    </recommendedName>
</protein>
<evidence type="ECO:0000313" key="7">
    <source>
        <dbReference type="Proteomes" id="UP001596505"/>
    </source>
</evidence>
<evidence type="ECO:0000256" key="4">
    <source>
        <dbReference type="NCBIfam" id="TIGR02403"/>
    </source>
</evidence>
<dbReference type="Pfam" id="PF23915">
    <property type="entry name" value="SusG_C"/>
    <property type="match status" value="1"/>
</dbReference>
<dbReference type="Gene3D" id="2.60.40.1180">
    <property type="entry name" value="Golgi alpha-mannosidase II"/>
    <property type="match status" value="1"/>
</dbReference>
<dbReference type="InterPro" id="IPR017853">
    <property type="entry name" value="GH"/>
</dbReference>
<accession>A0ABW2Q4C2</accession>
<dbReference type="SUPFAM" id="SSF51011">
    <property type="entry name" value="Glycosyl hydrolase domain"/>
    <property type="match status" value="1"/>
</dbReference>
<evidence type="ECO:0000256" key="3">
    <source>
        <dbReference type="ARBA" id="ARBA00023295"/>
    </source>
</evidence>
<dbReference type="InterPro" id="IPR013780">
    <property type="entry name" value="Glyco_hydro_b"/>
</dbReference>
<comment type="caution">
    <text evidence="6">The sequence shown here is derived from an EMBL/GenBank/DDBJ whole genome shotgun (WGS) entry which is preliminary data.</text>
</comment>
<keyword evidence="7" id="KW-1185">Reference proteome</keyword>
<dbReference type="PANTHER" id="PTHR10357">
    <property type="entry name" value="ALPHA-AMYLASE FAMILY MEMBER"/>
    <property type="match status" value="1"/>
</dbReference>
<keyword evidence="2 6" id="KW-0378">Hydrolase</keyword>
<dbReference type="InterPro" id="IPR045857">
    <property type="entry name" value="O16G_dom_2"/>
</dbReference>
<dbReference type="GO" id="GO:0008788">
    <property type="term" value="F:alpha,alpha-phosphotrehalase activity"/>
    <property type="evidence" value="ECO:0007669"/>
    <property type="project" value="UniProtKB-EC"/>
</dbReference>
<dbReference type="Gene3D" id="3.90.400.10">
    <property type="entry name" value="Oligo-1,6-glucosidase, Domain 2"/>
    <property type="match status" value="1"/>
</dbReference>
<reference evidence="7" key="1">
    <citation type="journal article" date="2019" name="Int. J. Syst. Evol. Microbiol.">
        <title>The Global Catalogue of Microorganisms (GCM) 10K type strain sequencing project: providing services to taxonomists for standard genome sequencing and annotation.</title>
        <authorList>
            <consortium name="The Broad Institute Genomics Platform"/>
            <consortium name="The Broad Institute Genome Sequencing Center for Infectious Disease"/>
            <person name="Wu L."/>
            <person name="Ma J."/>
        </authorList>
    </citation>
    <scope>NUCLEOTIDE SEQUENCE [LARGE SCALE GENOMIC DNA]</scope>
    <source>
        <strain evidence="7">CGMCC 1.16305</strain>
    </source>
</reference>
<name>A0ABW2Q4C2_9BACL</name>
<dbReference type="SUPFAM" id="SSF51445">
    <property type="entry name" value="(Trans)glycosidases"/>
    <property type="match status" value="1"/>
</dbReference>
<dbReference type="CDD" id="cd11333">
    <property type="entry name" value="AmyAc_SI_OligoGlu_DGase"/>
    <property type="match status" value="1"/>
</dbReference>
<dbReference type="InterPro" id="IPR012769">
    <property type="entry name" value="Trehalose_TreC"/>
</dbReference>
<evidence type="ECO:0000256" key="2">
    <source>
        <dbReference type="ARBA" id="ARBA00022801"/>
    </source>
</evidence>
<dbReference type="EMBL" id="JBHTCO010000020">
    <property type="protein sequence ID" value="MFC7394508.1"/>
    <property type="molecule type" value="Genomic_DNA"/>
</dbReference>
<organism evidence="6 7">
    <name type="scientific">Scopulibacillus cellulosilyticus</name>
    <dbReference type="NCBI Taxonomy" id="2665665"/>
    <lineage>
        <taxon>Bacteria</taxon>
        <taxon>Bacillati</taxon>
        <taxon>Bacillota</taxon>
        <taxon>Bacilli</taxon>
        <taxon>Bacillales</taxon>
        <taxon>Sporolactobacillaceae</taxon>
        <taxon>Scopulibacillus</taxon>
    </lineage>
</organism>
<dbReference type="SMART" id="SM00642">
    <property type="entry name" value="Aamy"/>
    <property type="match status" value="1"/>
</dbReference>
<comment type="similarity">
    <text evidence="1">Belongs to the glycosyl hydrolase 13 family.</text>
</comment>
<evidence type="ECO:0000313" key="6">
    <source>
        <dbReference type="EMBL" id="MFC7394508.1"/>
    </source>
</evidence>
<dbReference type="NCBIfam" id="TIGR02403">
    <property type="entry name" value="trehalose_treC"/>
    <property type="match status" value="1"/>
</dbReference>
<feature type="domain" description="Glycosyl hydrolase family 13 catalytic" evidence="5">
    <location>
        <begin position="13"/>
        <end position="418"/>
    </location>
</feature>
<gene>
    <name evidence="6" type="primary">treC</name>
    <name evidence="6" type="ORF">ACFQRG_16245</name>
</gene>
<dbReference type="InterPro" id="IPR006047">
    <property type="entry name" value="GH13_cat_dom"/>
</dbReference>
<proteinExistence type="inferred from homology"/>
<dbReference type="Gene3D" id="3.20.20.80">
    <property type="entry name" value="Glycosidases"/>
    <property type="match status" value="1"/>
</dbReference>
<evidence type="ECO:0000259" key="5">
    <source>
        <dbReference type="SMART" id="SM00642"/>
    </source>
</evidence>
<dbReference type="InterPro" id="IPR056300">
    <property type="entry name" value="SusG-like_C"/>
</dbReference>
<dbReference type="PANTHER" id="PTHR10357:SF217">
    <property type="entry name" value="TREHALOSE-6-PHOSPHATE HYDROLASE"/>
    <property type="match status" value="1"/>
</dbReference>
<dbReference type="EC" id="3.2.1.93" evidence="4"/>
<keyword evidence="3 6" id="KW-0326">Glycosidase</keyword>